<dbReference type="EMBL" id="VUJX02000016">
    <property type="protein sequence ID" value="KAL0929578.1"/>
    <property type="molecule type" value="Genomic_DNA"/>
</dbReference>
<keyword evidence="2" id="KW-1185">Reference proteome</keyword>
<organism evidence="1 2">
    <name type="scientific">Colletotrichum truncatum</name>
    <name type="common">Anthracnose fungus</name>
    <name type="synonym">Colletotrichum capsici</name>
    <dbReference type="NCBI Taxonomy" id="5467"/>
    <lineage>
        <taxon>Eukaryota</taxon>
        <taxon>Fungi</taxon>
        <taxon>Dikarya</taxon>
        <taxon>Ascomycota</taxon>
        <taxon>Pezizomycotina</taxon>
        <taxon>Sordariomycetes</taxon>
        <taxon>Hypocreomycetidae</taxon>
        <taxon>Glomerellales</taxon>
        <taxon>Glomerellaceae</taxon>
        <taxon>Colletotrichum</taxon>
        <taxon>Colletotrichum truncatum species complex</taxon>
    </lineage>
</organism>
<protein>
    <submittedName>
        <fullName evidence="1">Uncharacterized protein</fullName>
    </submittedName>
</protein>
<sequence>MEMPQHTTDWGLDSLPARLVTLVIVEMEKCVSRWQQYAASKDAEIFELRRDYDKTKADSELQSRTVASQTMYIRSLEFELMRFRVAAEPLSPGLLDAVNLEVSDSPGSILELQSSVGGESYNSYLPEGLRHGIGQGADQGSNQGIEQGVGQGLDQGLDEGLYPLLALAGAATGNMNANHATVKGAMSSSPEYSPKSGDQSMGGVSKKKIRLA</sequence>
<reference evidence="1 2" key="1">
    <citation type="journal article" date="2020" name="Phytopathology">
        <title>Genome Sequence Resources of Colletotrichum truncatum, C. plurivorum, C. musicola, and C. sojae: Four Species Pathogenic to Soybean (Glycine max).</title>
        <authorList>
            <person name="Rogerio F."/>
            <person name="Boufleur T.R."/>
            <person name="Ciampi-Guillardi M."/>
            <person name="Sukno S.A."/>
            <person name="Thon M.R."/>
            <person name="Massola Junior N.S."/>
            <person name="Baroncelli R."/>
        </authorList>
    </citation>
    <scope>NUCLEOTIDE SEQUENCE [LARGE SCALE GENOMIC DNA]</scope>
    <source>
        <strain evidence="1 2">CMES1059</strain>
    </source>
</reference>
<evidence type="ECO:0000313" key="1">
    <source>
        <dbReference type="EMBL" id="KAL0929578.1"/>
    </source>
</evidence>
<comment type="caution">
    <text evidence="1">The sequence shown here is derived from an EMBL/GenBank/DDBJ whole genome shotgun (WGS) entry which is preliminary data.</text>
</comment>
<gene>
    <name evidence="1" type="ORF">CTRU02_215477</name>
</gene>
<accession>A0ACC3YCP0</accession>
<dbReference type="Proteomes" id="UP000805649">
    <property type="component" value="Unassembled WGS sequence"/>
</dbReference>
<name>A0ACC3YCP0_COLTU</name>
<proteinExistence type="predicted"/>
<evidence type="ECO:0000313" key="2">
    <source>
        <dbReference type="Proteomes" id="UP000805649"/>
    </source>
</evidence>